<proteinExistence type="predicted"/>
<name>A0AAE8N0T3_9PEZI</name>
<dbReference type="EMBL" id="ONZQ02000008">
    <property type="protein sequence ID" value="SPO03273.1"/>
    <property type="molecule type" value="Genomic_DNA"/>
</dbReference>
<keyword evidence="2" id="KW-1185">Reference proteome</keyword>
<dbReference type="Proteomes" id="UP001187682">
    <property type="component" value="Unassembled WGS sequence"/>
</dbReference>
<accession>A0AAE8N0T3</accession>
<reference evidence="1" key="1">
    <citation type="submission" date="2018-03" db="EMBL/GenBank/DDBJ databases">
        <authorList>
            <person name="Guldener U."/>
        </authorList>
    </citation>
    <scope>NUCLEOTIDE SEQUENCE</scope>
</reference>
<organism evidence="1 2">
    <name type="scientific">Cephalotrichum gorgonifer</name>
    <dbReference type="NCBI Taxonomy" id="2041049"/>
    <lineage>
        <taxon>Eukaryota</taxon>
        <taxon>Fungi</taxon>
        <taxon>Dikarya</taxon>
        <taxon>Ascomycota</taxon>
        <taxon>Pezizomycotina</taxon>
        <taxon>Sordariomycetes</taxon>
        <taxon>Hypocreomycetidae</taxon>
        <taxon>Microascales</taxon>
        <taxon>Microascaceae</taxon>
        <taxon>Cephalotrichum</taxon>
    </lineage>
</organism>
<evidence type="ECO:0000313" key="2">
    <source>
        <dbReference type="Proteomes" id="UP001187682"/>
    </source>
</evidence>
<dbReference type="AlphaFoldDB" id="A0AAE8N0T3"/>
<sequence>MDPHSAEDGRLLQLCRTAFHAEHQRQFADAQRMHREAVAGLTKLVDDAGWRDRERKRVARKQIKFHATRVEILRPIVEGRKAGLDVVLPTSLSMQESLMTVAPNGRLPIGLEEVWLSDYTANKAANPTAAPVADTTTFQHLLQTPVPPYTPTLDPSLPDVTYHIYSSGEGVWPVGHIFYFKAKSMNESRETLYVLQAPKRRRYQIPLATLHRSTEFTSPCVQVQIEPVKPESQNSLNLAMMKGRSFTLYGASKRPIVEKSDRVERKWGNRRFHFAGREFVWETAHNPAYPDTLYEVEKSWPKPGSKTGKREHKRLGRRLVWGDLKTGLKKVGMIHMVGGLDQVFVEYVLASQLARLAVIIHGHD</sequence>
<comment type="caution">
    <text evidence="1">The sequence shown here is derived from an EMBL/GenBank/DDBJ whole genome shotgun (WGS) entry which is preliminary data.</text>
</comment>
<protein>
    <submittedName>
        <fullName evidence="1">Uncharacterized protein</fullName>
    </submittedName>
</protein>
<gene>
    <name evidence="1" type="ORF">DNG_05955</name>
</gene>
<evidence type="ECO:0000313" key="1">
    <source>
        <dbReference type="EMBL" id="SPO03273.1"/>
    </source>
</evidence>